<gene>
    <name evidence="2" type="ORF">RB2654_22028</name>
</gene>
<evidence type="ECO:0000313" key="2">
    <source>
        <dbReference type="EMBL" id="EAQ10892.1"/>
    </source>
</evidence>
<evidence type="ECO:0000256" key="1">
    <source>
        <dbReference type="SAM" id="MobiDB-lite"/>
    </source>
</evidence>
<organism evidence="2 3">
    <name type="scientific">Maritimibacter alkaliphilus HTCC2654</name>
    <dbReference type="NCBI Taxonomy" id="314271"/>
    <lineage>
        <taxon>Bacteria</taxon>
        <taxon>Pseudomonadati</taxon>
        <taxon>Pseudomonadota</taxon>
        <taxon>Alphaproteobacteria</taxon>
        <taxon>Rhodobacterales</taxon>
        <taxon>Roseobacteraceae</taxon>
        <taxon>Maritimibacter</taxon>
    </lineage>
</organism>
<dbReference type="HOGENOM" id="CLU_2569768_0_0_5"/>
<reference evidence="2 3" key="1">
    <citation type="journal article" date="2010" name="J. Bacteriol.">
        <title>Genome sequences of Pelagibaca bermudensis HTCC2601T and Maritimibacter alkaliphilus HTCC2654T, the type strains of two marine Roseobacter genera.</title>
        <authorList>
            <person name="Thrash J.C."/>
            <person name="Cho J.C."/>
            <person name="Ferriera S."/>
            <person name="Johnson J."/>
            <person name="Vergin K.L."/>
            <person name="Giovannoni S.J."/>
        </authorList>
    </citation>
    <scope>NUCLEOTIDE SEQUENCE [LARGE SCALE GENOMIC DNA]</scope>
    <source>
        <strain evidence="2 3">HTCC2654</strain>
    </source>
</reference>
<keyword evidence="3" id="KW-1185">Reference proteome</keyword>
<dbReference type="STRING" id="314271.RB2654_22028"/>
<proteinExistence type="predicted"/>
<dbReference type="AlphaFoldDB" id="A3VLK4"/>
<dbReference type="EMBL" id="AAMT01000023">
    <property type="protein sequence ID" value="EAQ10892.1"/>
    <property type="molecule type" value="Genomic_DNA"/>
</dbReference>
<evidence type="ECO:0000313" key="3">
    <source>
        <dbReference type="Proteomes" id="UP000002931"/>
    </source>
</evidence>
<comment type="caution">
    <text evidence="2">The sequence shown here is derived from an EMBL/GenBank/DDBJ whole genome shotgun (WGS) entry which is preliminary data.</text>
</comment>
<accession>A3VLK4</accession>
<protein>
    <submittedName>
        <fullName evidence="2">Uncharacterized protein</fullName>
    </submittedName>
</protein>
<sequence length="81" mass="9372">MVQNLFRGEGFGSPLKRRRTAADSLTADGTRARPRSIGGRHKDLHHILSDISCRLRDTQDVPQYQRYLFFQNGIWVRMIDA</sequence>
<name>A3VLK4_9RHOB</name>
<feature type="region of interest" description="Disordered" evidence="1">
    <location>
        <begin position="1"/>
        <end position="39"/>
    </location>
</feature>
<dbReference type="Proteomes" id="UP000002931">
    <property type="component" value="Unassembled WGS sequence"/>
</dbReference>